<dbReference type="AlphaFoldDB" id="A0AAV5T0X6"/>
<evidence type="ECO:0000313" key="1">
    <source>
        <dbReference type="EMBL" id="GMS89120.1"/>
    </source>
</evidence>
<protein>
    <recommendedName>
        <fullName evidence="3">G protein-coupled receptor</fullName>
    </recommendedName>
</protein>
<evidence type="ECO:0000313" key="2">
    <source>
        <dbReference type="Proteomes" id="UP001432027"/>
    </source>
</evidence>
<comment type="caution">
    <text evidence="1">The sequence shown here is derived from an EMBL/GenBank/DDBJ whole genome shotgun (WGS) entry which is preliminary data.</text>
</comment>
<gene>
    <name evidence="1" type="ORF">PENTCL1PPCAC_11295</name>
</gene>
<organism evidence="1 2">
    <name type="scientific">Pristionchus entomophagus</name>
    <dbReference type="NCBI Taxonomy" id="358040"/>
    <lineage>
        <taxon>Eukaryota</taxon>
        <taxon>Metazoa</taxon>
        <taxon>Ecdysozoa</taxon>
        <taxon>Nematoda</taxon>
        <taxon>Chromadorea</taxon>
        <taxon>Rhabditida</taxon>
        <taxon>Rhabditina</taxon>
        <taxon>Diplogasteromorpha</taxon>
        <taxon>Diplogasteroidea</taxon>
        <taxon>Neodiplogasteridae</taxon>
        <taxon>Pristionchus</taxon>
    </lineage>
</organism>
<accession>A0AAV5T0X6</accession>
<sequence>MNVPVYDSISKANILASEFATHFTLDNGCLPPLSSSPIPPSFSLHHFSSFKARAQNASSKLFLLLKALPFNCQSILIRSYKAYIIPRNQYRIHQEHCQIPLIPCQNLTLVFPTSR</sequence>
<proteinExistence type="predicted"/>
<dbReference type="Proteomes" id="UP001432027">
    <property type="component" value="Unassembled WGS sequence"/>
</dbReference>
<evidence type="ECO:0008006" key="3">
    <source>
        <dbReference type="Google" id="ProtNLM"/>
    </source>
</evidence>
<dbReference type="EMBL" id="BTSX01000003">
    <property type="protein sequence ID" value="GMS89120.1"/>
    <property type="molecule type" value="Genomic_DNA"/>
</dbReference>
<keyword evidence="2" id="KW-1185">Reference proteome</keyword>
<name>A0AAV5T0X6_9BILA</name>
<feature type="non-terminal residue" evidence="1">
    <location>
        <position position="115"/>
    </location>
</feature>
<reference evidence="1" key="1">
    <citation type="submission" date="2023-10" db="EMBL/GenBank/DDBJ databases">
        <title>Genome assembly of Pristionchus species.</title>
        <authorList>
            <person name="Yoshida K."/>
            <person name="Sommer R.J."/>
        </authorList>
    </citation>
    <scope>NUCLEOTIDE SEQUENCE</scope>
    <source>
        <strain evidence="1">RS0144</strain>
    </source>
</reference>